<comment type="caution">
    <text evidence="4">The sequence shown here is derived from an EMBL/GenBank/DDBJ whole genome shotgun (WGS) entry which is preliminary data.</text>
</comment>
<dbReference type="SMART" id="SM00829">
    <property type="entry name" value="PKS_ER"/>
    <property type="match status" value="1"/>
</dbReference>
<dbReference type="OrthoDB" id="9805883at2"/>
<dbReference type="PANTHER" id="PTHR48106:SF18">
    <property type="entry name" value="QUINONE OXIDOREDUCTASE PIG3"/>
    <property type="match status" value="1"/>
</dbReference>
<dbReference type="AlphaFoldDB" id="A0A2G1XE31"/>
<dbReference type="Pfam" id="PF00107">
    <property type="entry name" value="ADH_zinc_N"/>
    <property type="match status" value="1"/>
</dbReference>
<dbReference type="GO" id="GO:0008270">
    <property type="term" value="F:zinc ion binding"/>
    <property type="evidence" value="ECO:0007669"/>
    <property type="project" value="InterPro"/>
</dbReference>
<evidence type="ECO:0000313" key="5">
    <source>
        <dbReference type="Proteomes" id="UP000222531"/>
    </source>
</evidence>
<evidence type="ECO:0000259" key="3">
    <source>
        <dbReference type="SMART" id="SM00829"/>
    </source>
</evidence>
<dbReference type="PROSITE" id="PS01162">
    <property type="entry name" value="QOR_ZETA_CRYSTAL"/>
    <property type="match status" value="1"/>
</dbReference>
<keyword evidence="5" id="KW-1185">Reference proteome</keyword>
<gene>
    <name evidence="4" type="ORF">BLA24_25965</name>
</gene>
<feature type="domain" description="Enoyl reductase (ER)" evidence="3">
    <location>
        <begin position="10"/>
        <end position="311"/>
    </location>
</feature>
<dbReference type="PANTHER" id="PTHR48106">
    <property type="entry name" value="QUINONE OXIDOREDUCTASE PIG3-RELATED"/>
    <property type="match status" value="1"/>
</dbReference>
<dbReference type="InterPro" id="IPR036291">
    <property type="entry name" value="NAD(P)-bd_dom_sf"/>
</dbReference>
<dbReference type="Pfam" id="PF08240">
    <property type="entry name" value="ADH_N"/>
    <property type="match status" value="1"/>
</dbReference>
<dbReference type="Gene3D" id="3.40.50.720">
    <property type="entry name" value="NAD(P)-binding Rossmann-like Domain"/>
    <property type="match status" value="1"/>
</dbReference>
<dbReference type="GO" id="GO:0070402">
    <property type="term" value="F:NADPH binding"/>
    <property type="evidence" value="ECO:0007669"/>
    <property type="project" value="TreeGrafter"/>
</dbReference>
<protein>
    <submittedName>
        <fullName evidence="4">Alcohol dehydrogenase</fullName>
    </submittedName>
</protein>
<dbReference type="SUPFAM" id="SSF51735">
    <property type="entry name" value="NAD(P)-binding Rossmann-fold domains"/>
    <property type="match status" value="1"/>
</dbReference>
<evidence type="ECO:0000256" key="2">
    <source>
        <dbReference type="ARBA" id="ARBA00023002"/>
    </source>
</evidence>
<dbReference type="InterPro" id="IPR011032">
    <property type="entry name" value="GroES-like_sf"/>
</dbReference>
<dbReference type="Gene3D" id="3.90.180.10">
    <property type="entry name" value="Medium-chain alcohol dehydrogenases, catalytic domain"/>
    <property type="match status" value="1"/>
</dbReference>
<dbReference type="InterPro" id="IPR013154">
    <property type="entry name" value="ADH-like_N"/>
</dbReference>
<keyword evidence="2" id="KW-0560">Oxidoreductase</keyword>
<name>A0A2G1XE31_STRCJ</name>
<dbReference type="RefSeq" id="WP_099201428.1">
    <property type="nucleotide sequence ID" value="NZ_NHZO01000154.1"/>
</dbReference>
<dbReference type="EMBL" id="NHZO01000154">
    <property type="protein sequence ID" value="PHQ49486.1"/>
    <property type="molecule type" value="Genomic_DNA"/>
</dbReference>
<dbReference type="InterPro" id="IPR013149">
    <property type="entry name" value="ADH-like_C"/>
</dbReference>
<dbReference type="InterPro" id="IPR002364">
    <property type="entry name" value="Quin_OxRdtase/zeta-crystal_CS"/>
</dbReference>
<evidence type="ECO:0000256" key="1">
    <source>
        <dbReference type="ARBA" id="ARBA00022857"/>
    </source>
</evidence>
<dbReference type="Proteomes" id="UP000222531">
    <property type="component" value="Unassembled WGS sequence"/>
</dbReference>
<evidence type="ECO:0000313" key="4">
    <source>
        <dbReference type="EMBL" id="PHQ49486.1"/>
    </source>
</evidence>
<dbReference type="GO" id="GO:0016651">
    <property type="term" value="F:oxidoreductase activity, acting on NAD(P)H"/>
    <property type="evidence" value="ECO:0007669"/>
    <property type="project" value="TreeGrafter"/>
</dbReference>
<sequence>MRAIVIARPGGPEVLQVQEVPAPAPIAGHHVVKVSRAGVNYADIHLRENGYLTPVEYPVTPGNEVMGTLADGRRVVALSRGGGYAEQALAHRAVTWEVPDEISDEQAVALALQGQSAWHLLHTVLQLGKGDSILIPAAAGGVGSLAVQLAKAAGARVIAMAGSPEKADLVRSLGADAVLDSSTHQDLTARILDANEGPVTRALEMTGGEVFDATLAALAPRGHMAVYGCVSGDQREAPVAQLMQASKTVSGFWLPNLYGVRYALRDSMKALFEATARGDLRPVIGPCYALSNAAQAHSDLGSRKTTGKVTIKTTR</sequence>
<proteinExistence type="predicted"/>
<dbReference type="SUPFAM" id="SSF50129">
    <property type="entry name" value="GroES-like"/>
    <property type="match status" value="1"/>
</dbReference>
<keyword evidence="1" id="KW-0521">NADP</keyword>
<dbReference type="InterPro" id="IPR020843">
    <property type="entry name" value="ER"/>
</dbReference>
<organism evidence="4 5">
    <name type="scientific">Streptomyces cinnamoneus</name>
    <name type="common">Streptoverticillium cinnamoneum</name>
    <dbReference type="NCBI Taxonomy" id="53446"/>
    <lineage>
        <taxon>Bacteria</taxon>
        <taxon>Bacillati</taxon>
        <taxon>Actinomycetota</taxon>
        <taxon>Actinomycetes</taxon>
        <taxon>Kitasatosporales</taxon>
        <taxon>Streptomycetaceae</taxon>
        <taxon>Streptomyces</taxon>
        <taxon>Streptomyces cinnamoneus group</taxon>
    </lineage>
</organism>
<accession>A0A2G1XE31</accession>
<reference evidence="4 5" key="1">
    <citation type="journal article" date="2017" name="Biochemistry">
        <title>Identification of the Biosynthetic Pathway for the Antibiotic Bicyclomycin.</title>
        <authorList>
            <person name="Patteson J."/>
            <person name="Cai W."/>
            <person name="Johnson R.A."/>
            <person name="Santa Maria K."/>
            <person name="Li B."/>
        </authorList>
    </citation>
    <scope>NUCLEOTIDE SEQUENCE [LARGE SCALE GENOMIC DNA]</scope>
    <source>
        <strain evidence="4 5">ATCC 21532</strain>
    </source>
</reference>